<name>A0A7R9GVJ2_TIMCR</name>
<reference evidence="1" key="1">
    <citation type="submission" date="2020-11" db="EMBL/GenBank/DDBJ databases">
        <authorList>
            <person name="Tran Van P."/>
        </authorList>
    </citation>
    <scope>NUCLEOTIDE SEQUENCE</scope>
</reference>
<sequence>MAMPVNAVKTNVNELATGTLRDRSNLGISTLSRVYGDNGIHLNGVPISEINSSIYQASRDACKQHEEVNKT</sequence>
<proteinExistence type="predicted"/>
<dbReference type="EMBL" id="OC317796">
    <property type="protein sequence ID" value="CAD7399114.1"/>
    <property type="molecule type" value="Genomic_DNA"/>
</dbReference>
<organism evidence="1">
    <name type="scientific">Timema cristinae</name>
    <name type="common">Walking stick</name>
    <dbReference type="NCBI Taxonomy" id="61476"/>
    <lineage>
        <taxon>Eukaryota</taxon>
        <taxon>Metazoa</taxon>
        <taxon>Ecdysozoa</taxon>
        <taxon>Arthropoda</taxon>
        <taxon>Hexapoda</taxon>
        <taxon>Insecta</taxon>
        <taxon>Pterygota</taxon>
        <taxon>Neoptera</taxon>
        <taxon>Polyneoptera</taxon>
        <taxon>Phasmatodea</taxon>
        <taxon>Timematodea</taxon>
        <taxon>Timematoidea</taxon>
        <taxon>Timematidae</taxon>
        <taxon>Timema</taxon>
    </lineage>
</organism>
<accession>A0A7R9GVJ2</accession>
<dbReference type="AlphaFoldDB" id="A0A7R9GVJ2"/>
<protein>
    <submittedName>
        <fullName evidence="1">Uncharacterized protein</fullName>
    </submittedName>
</protein>
<gene>
    <name evidence="1" type="ORF">TCEB3V08_LOCUS4822</name>
</gene>
<evidence type="ECO:0000313" key="1">
    <source>
        <dbReference type="EMBL" id="CAD7399114.1"/>
    </source>
</evidence>